<dbReference type="InterPro" id="IPR001867">
    <property type="entry name" value="OmpR/PhoB-type_DNA-bd"/>
</dbReference>
<dbReference type="RefSeq" id="WP_092190795.1">
    <property type="nucleotide sequence ID" value="NZ_FORX01000016.1"/>
</dbReference>
<dbReference type="EMBL" id="FORX01000016">
    <property type="protein sequence ID" value="SFK19539.1"/>
    <property type="molecule type" value="Genomic_DNA"/>
</dbReference>
<dbReference type="InterPro" id="IPR011006">
    <property type="entry name" value="CheY-like_superfamily"/>
</dbReference>
<dbReference type="SMART" id="SM00448">
    <property type="entry name" value="REC"/>
    <property type="match status" value="1"/>
</dbReference>
<dbReference type="InterPro" id="IPR016032">
    <property type="entry name" value="Sig_transdc_resp-reg_C-effctor"/>
</dbReference>
<dbReference type="PROSITE" id="PS51755">
    <property type="entry name" value="OMPR_PHOB"/>
    <property type="match status" value="1"/>
</dbReference>
<dbReference type="Pfam" id="PF00486">
    <property type="entry name" value="Trans_reg_C"/>
    <property type="match status" value="1"/>
</dbReference>
<evidence type="ECO:0000259" key="8">
    <source>
        <dbReference type="PROSITE" id="PS50110"/>
    </source>
</evidence>
<evidence type="ECO:0000256" key="7">
    <source>
        <dbReference type="PROSITE-ProRule" id="PRU01091"/>
    </source>
</evidence>
<dbReference type="GO" id="GO:0000976">
    <property type="term" value="F:transcription cis-regulatory region binding"/>
    <property type="evidence" value="ECO:0007669"/>
    <property type="project" value="TreeGrafter"/>
</dbReference>
<dbReference type="SUPFAM" id="SSF52172">
    <property type="entry name" value="CheY-like"/>
    <property type="match status" value="1"/>
</dbReference>
<evidence type="ECO:0000256" key="3">
    <source>
        <dbReference type="ARBA" id="ARBA00023015"/>
    </source>
</evidence>
<dbReference type="FunFam" id="3.40.50.2300:FF:000001">
    <property type="entry name" value="DNA-binding response regulator PhoB"/>
    <property type="match status" value="1"/>
</dbReference>
<dbReference type="Gene3D" id="6.10.250.690">
    <property type="match status" value="1"/>
</dbReference>
<dbReference type="PROSITE" id="PS50110">
    <property type="entry name" value="RESPONSE_REGULATORY"/>
    <property type="match status" value="1"/>
</dbReference>
<evidence type="ECO:0000256" key="4">
    <source>
        <dbReference type="ARBA" id="ARBA00023125"/>
    </source>
</evidence>
<gene>
    <name evidence="10" type="ORF">SAMN04488082_116106</name>
</gene>
<dbReference type="GO" id="GO:0032993">
    <property type="term" value="C:protein-DNA complex"/>
    <property type="evidence" value="ECO:0007669"/>
    <property type="project" value="TreeGrafter"/>
</dbReference>
<dbReference type="Pfam" id="PF00072">
    <property type="entry name" value="Response_reg"/>
    <property type="match status" value="1"/>
</dbReference>
<keyword evidence="5" id="KW-0804">Transcription</keyword>
<dbReference type="GO" id="GO:0000156">
    <property type="term" value="F:phosphorelay response regulator activity"/>
    <property type="evidence" value="ECO:0007669"/>
    <property type="project" value="TreeGrafter"/>
</dbReference>
<dbReference type="CDD" id="cd00383">
    <property type="entry name" value="trans_reg_C"/>
    <property type="match status" value="1"/>
</dbReference>
<dbReference type="Proteomes" id="UP000198635">
    <property type="component" value="Unassembled WGS sequence"/>
</dbReference>
<dbReference type="GO" id="GO:0006355">
    <property type="term" value="P:regulation of DNA-templated transcription"/>
    <property type="evidence" value="ECO:0007669"/>
    <property type="project" value="InterPro"/>
</dbReference>
<dbReference type="GO" id="GO:0005829">
    <property type="term" value="C:cytosol"/>
    <property type="evidence" value="ECO:0007669"/>
    <property type="project" value="TreeGrafter"/>
</dbReference>
<evidence type="ECO:0000256" key="1">
    <source>
        <dbReference type="ARBA" id="ARBA00022553"/>
    </source>
</evidence>
<keyword evidence="1 6" id="KW-0597">Phosphoprotein</keyword>
<feature type="DNA-binding region" description="OmpR/PhoB-type" evidence="7">
    <location>
        <begin position="128"/>
        <end position="226"/>
    </location>
</feature>
<keyword evidence="4 7" id="KW-0238">DNA-binding</keyword>
<protein>
    <submittedName>
        <fullName evidence="10">Two component transcriptional regulator, winged helix family</fullName>
    </submittedName>
</protein>
<proteinExistence type="predicted"/>
<keyword evidence="3" id="KW-0805">Transcription regulation</keyword>
<accession>A0A1I3XJL4</accession>
<dbReference type="PANTHER" id="PTHR48111">
    <property type="entry name" value="REGULATOR OF RPOS"/>
    <property type="match status" value="1"/>
</dbReference>
<organism evidence="10 11">
    <name type="scientific">Desulfomicrobium apsheronum</name>
    <dbReference type="NCBI Taxonomy" id="52560"/>
    <lineage>
        <taxon>Bacteria</taxon>
        <taxon>Pseudomonadati</taxon>
        <taxon>Thermodesulfobacteriota</taxon>
        <taxon>Desulfovibrionia</taxon>
        <taxon>Desulfovibrionales</taxon>
        <taxon>Desulfomicrobiaceae</taxon>
        <taxon>Desulfomicrobium</taxon>
    </lineage>
</organism>
<evidence type="ECO:0000259" key="9">
    <source>
        <dbReference type="PROSITE" id="PS51755"/>
    </source>
</evidence>
<dbReference type="SMART" id="SM00862">
    <property type="entry name" value="Trans_reg_C"/>
    <property type="match status" value="1"/>
</dbReference>
<dbReference type="AlphaFoldDB" id="A0A1I3XJL4"/>
<dbReference type="InterPro" id="IPR039420">
    <property type="entry name" value="WalR-like"/>
</dbReference>
<dbReference type="STRING" id="52560.SAMN04488082_116106"/>
<dbReference type="InterPro" id="IPR001789">
    <property type="entry name" value="Sig_transdc_resp-reg_receiver"/>
</dbReference>
<feature type="domain" description="OmpR/PhoB-type" evidence="9">
    <location>
        <begin position="128"/>
        <end position="226"/>
    </location>
</feature>
<feature type="domain" description="Response regulatory" evidence="8">
    <location>
        <begin position="4"/>
        <end position="120"/>
    </location>
</feature>
<feature type="modified residue" description="4-aspartylphosphate" evidence="6">
    <location>
        <position position="53"/>
    </location>
</feature>
<evidence type="ECO:0000313" key="10">
    <source>
        <dbReference type="EMBL" id="SFK19539.1"/>
    </source>
</evidence>
<sequence>MAHKIVVIEDEPDIANLLAFHLKSGGYDCFVARDGKKGLQLVQSERPDLVLLDLMLPGMSGTDVCKAVKGSPECAHIPIIMLTARGDEVDRILGFELGADDYVIKPFSPRELMLRIKTVLRRNVNILPKVAHWQREGLAADFEAYTLLVDGVDAHLTPTEFNLFGEFVRNEGKVLSREQLLSNAWGYEFEGYSRTVDTHVRRLRKKLGPYADWLETVRGIGYRMKRENQVD</sequence>
<dbReference type="InterPro" id="IPR036388">
    <property type="entry name" value="WH-like_DNA-bd_sf"/>
</dbReference>
<keyword evidence="2" id="KW-0902">Two-component regulatory system</keyword>
<evidence type="ECO:0000256" key="6">
    <source>
        <dbReference type="PROSITE-ProRule" id="PRU00169"/>
    </source>
</evidence>
<reference evidence="11" key="1">
    <citation type="submission" date="2016-10" db="EMBL/GenBank/DDBJ databases">
        <authorList>
            <person name="Varghese N."/>
            <person name="Submissions S."/>
        </authorList>
    </citation>
    <scope>NUCLEOTIDE SEQUENCE [LARGE SCALE GENOMIC DNA]</scope>
    <source>
        <strain evidence="11">DSM 5918</strain>
    </source>
</reference>
<evidence type="ECO:0000256" key="5">
    <source>
        <dbReference type="ARBA" id="ARBA00023163"/>
    </source>
</evidence>
<dbReference type="Gene3D" id="1.10.10.10">
    <property type="entry name" value="Winged helix-like DNA-binding domain superfamily/Winged helix DNA-binding domain"/>
    <property type="match status" value="1"/>
</dbReference>
<evidence type="ECO:0000256" key="2">
    <source>
        <dbReference type="ARBA" id="ARBA00023012"/>
    </source>
</evidence>
<dbReference type="PANTHER" id="PTHR48111:SF21">
    <property type="entry name" value="DNA-BINDING DUAL MASTER TRANSCRIPTIONAL REGULATOR RPAA"/>
    <property type="match status" value="1"/>
</dbReference>
<keyword evidence="11" id="KW-1185">Reference proteome</keyword>
<dbReference type="SUPFAM" id="SSF46894">
    <property type="entry name" value="C-terminal effector domain of the bipartite response regulators"/>
    <property type="match status" value="1"/>
</dbReference>
<dbReference type="Gene3D" id="3.40.50.2300">
    <property type="match status" value="1"/>
</dbReference>
<evidence type="ECO:0000313" key="11">
    <source>
        <dbReference type="Proteomes" id="UP000198635"/>
    </source>
</evidence>
<dbReference type="OrthoDB" id="368799at2"/>
<name>A0A1I3XJL4_9BACT</name>